<dbReference type="GO" id="GO:0016874">
    <property type="term" value="F:ligase activity"/>
    <property type="evidence" value="ECO:0007669"/>
    <property type="project" value="UniProtKB-KW"/>
</dbReference>
<dbReference type="PANTHER" id="PTHR45527:SF16">
    <property type="entry name" value="NONRIBOSOMAL PEPTIDE SYNTHASE ATNA-RELATED"/>
    <property type="match status" value="1"/>
</dbReference>
<dbReference type="PANTHER" id="PTHR45527">
    <property type="entry name" value="NONRIBOSOMAL PEPTIDE SYNTHETASE"/>
    <property type="match status" value="1"/>
</dbReference>
<dbReference type="Proteomes" id="UP001166286">
    <property type="component" value="Unassembled WGS sequence"/>
</dbReference>
<gene>
    <name evidence="2" type="ORF">JMJ35_007240</name>
</gene>
<dbReference type="AlphaFoldDB" id="A0AA39U7X9"/>
<keyword evidence="3" id="KW-1185">Reference proteome</keyword>
<reference evidence="2" key="1">
    <citation type="submission" date="2023-03" db="EMBL/GenBank/DDBJ databases">
        <title>Complete genome of Cladonia borealis.</title>
        <authorList>
            <person name="Park H."/>
        </authorList>
    </citation>
    <scope>NUCLEOTIDE SEQUENCE</scope>
    <source>
        <strain evidence="2">ANT050790</strain>
    </source>
</reference>
<dbReference type="GO" id="GO:0031177">
    <property type="term" value="F:phosphopantetheine binding"/>
    <property type="evidence" value="ECO:0007669"/>
    <property type="project" value="TreeGrafter"/>
</dbReference>
<comment type="caution">
    <text evidence="2">The sequence shown here is derived from an EMBL/GenBank/DDBJ whole genome shotgun (WGS) entry which is preliminary data.</text>
</comment>
<evidence type="ECO:0000313" key="3">
    <source>
        <dbReference type="Proteomes" id="UP001166286"/>
    </source>
</evidence>
<dbReference type="GO" id="GO:0005737">
    <property type="term" value="C:cytoplasm"/>
    <property type="evidence" value="ECO:0007669"/>
    <property type="project" value="TreeGrafter"/>
</dbReference>
<organism evidence="2 3">
    <name type="scientific">Cladonia borealis</name>
    <dbReference type="NCBI Taxonomy" id="184061"/>
    <lineage>
        <taxon>Eukaryota</taxon>
        <taxon>Fungi</taxon>
        <taxon>Dikarya</taxon>
        <taxon>Ascomycota</taxon>
        <taxon>Pezizomycotina</taxon>
        <taxon>Lecanoromycetes</taxon>
        <taxon>OSLEUM clade</taxon>
        <taxon>Lecanoromycetidae</taxon>
        <taxon>Lecanorales</taxon>
        <taxon>Lecanorineae</taxon>
        <taxon>Cladoniaceae</taxon>
        <taxon>Cladonia</taxon>
    </lineage>
</organism>
<dbReference type="GO" id="GO:0044550">
    <property type="term" value="P:secondary metabolite biosynthetic process"/>
    <property type="evidence" value="ECO:0007669"/>
    <property type="project" value="TreeGrafter"/>
</dbReference>
<dbReference type="SUPFAM" id="SSF52777">
    <property type="entry name" value="CoA-dependent acyltransferases"/>
    <property type="match status" value="1"/>
</dbReference>
<dbReference type="GO" id="GO:0043041">
    <property type="term" value="P:amino acid activation for nonribosomal peptide biosynthetic process"/>
    <property type="evidence" value="ECO:0007669"/>
    <property type="project" value="TreeGrafter"/>
</dbReference>
<accession>A0AA39U7X9</accession>
<protein>
    <submittedName>
        <fullName evidence="2">Uncharacterized protein</fullName>
    </submittedName>
</protein>
<evidence type="ECO:0000256" key="1">
    <source>
        <dbReference type="ARBA" id="ARBA00022598"/>
    </source>
</evidence>
<keyword evidence="1" id="KW-0436">Ligase</keyword>
<sequence>MHTDCGETHPNSRMITIAHDPGEDELCACAEACNVDREMIDTVSPAHEEQRRRMECHLGTGSYMETMVFDFEQKPDDEQKRSLMTVFEAVRSRNCLLRTRLVKRKGQVLQVVLSDKADWTEGTDLSAYKSQNRMIRMEYGKPLFRYAWLEGKNKPTYFVWTVNYSCLSFGMRNLVLDDLHLACGDFAYFMRPLQDKGVYWAGDLPRRQDKTFRMVDSNASGFKSLGYTHITGGGAYEVLHLPAQTPYCEIELSVVAHAAWALACHQDRRTPEFELISVSPASCCHLQHFQNMKSPIAEGVQVWVLIERSKQIRELLSNLRNGHDCIIGTEHGAKKLLDADILFYSMLFRGDFQWYPVGAGCSDRTFALIEPGVAPALFRYVGAESIPPSHDYGLLLDIHKVGDLIEIQCTWDTLLGKAQVDQVFERFIYFFEAIINGRSATVGDLLAD</sequence>
<dbReference type="EMBL" id="JAFEKC020000017">
    <property type="protein sequence ID" value="KAK0509846.1"/>
    <property type="molecule type" value="Genomic_DNA"/>
</dbReference>
<name>A0AA39U7X9_9LECA</name>
<proteinExistence type="predicted"/>
<evidence type="ECO:0000313" key="2">
    <source>
        <dbReference type="EMBL" id="KAK0509846.1"/>
    </source>
</evidence>